<dbReference type="SMART" id="SM01329">
    <property type="entry name" value="Iso_dh"/>
    <property type="match status" value="1"/>
</dbReference>
<name>A0A1I1I651_9FLAO</name>
<feature type="binding site" evidence="14">
    <location>
        <position position="221"/>
    </location>
    <ligand>
        <name>Mg(2+)</name>
        <dbReference type="ChEBI" id="CHEBI:18420"/>
    </ligand>
</feature>
<keyword evidence="18" id="KW-1185">Reference proteome</keyword>
<evidence type="ECO:0000313" key="18">
    <source>
        <dbReference type="Proteomes" id="UP000199438"/>
    </source>
</evidence>
<dbReference type="SUPFAM" id="SSF53659">
    <property type="entry name" value="Isocitrate/Isopropylmalate dehydrogenase-like"/>
    <property type="match status" value="1"/>
</dbReference>
<dbReference type="GO" id="GO:0000287">
    <property type="term" value="F:magnesium ion binding"/>
    <property type="evidence" value="ECO:0007669"/>
    <property type="project" value="InterPro"/>
</dbReference>
<dbReference type="GO" id="GO:0009098">
    <property type="term" value="P:L-leucine biosynthetic process"/>
    <property type="evidence" value="ECO:0007669"/>
    <property type="project" value="UniProtKB-UniRule"/>
</dbReference>
<dbReference type="InterPro" id="IPR024084">
    <property type="entry name" value="IsoPropMal-DH-like_dom"/>
</dbReference>
<dbReference type="Pfam" id="PF00180">
    <property type="entry name" value="Iso_dh"/>
    <property type="match status" value="1"/>
</dbReference>
<dbReference type="InterPro" id="IPR019818">
    <property type="entry name" value="IsoCit/isopropylmalate_DH_CS"/>
</dbReference>
<dbReference type="PANTHER" id="PTHR42979:SF1">
    <property type="entry name" value="3-ISOPROPYLMALATE DEHYDROGENASE"/>
    <property type="match status" value="1"/>
</dbReference>
<comment type="function">
    <text evidence="14 15">Catalyzes the oxidation of 3-carboxy-2-hydroxy-4-methylpentanoate (3-isopropylmalate) to 3-carboxy-4-methyl-2-oxopentanoate. The product decarboxylates to 4-methyl-2 oxopentanoate.</text>
</comment>
<comment type="pathway">
    <text evidence="3 14 15">Amino-acid biosynthesis; L-leucine biosynthesis; L-leucine from 3-methyl-2-oxobutanoate: step 3/4.</text>
</comment>
<evidence type="ECO:0000256" key="6">
    <source>
        <dbReference type="ARBA" id="ARBA00022430"/>
    </source>
</evidence>
<feature type="binding site" evidence="14">
    <location>
        <position position="97"/>
    </location>
    <ligand>
        <name>substrate</name>
    </ligand>
</feature>
<sequence length="370" mass="40433">MKLKIAVLAGDGIGPEITQQSIKVLKAIADRFDHEFEFEDAIVGAAAIDLLDNPLPEATLDLCKKSNAVLFGAIGHPKYDNNPDAKVRPEQGLLKLRKELGLFANIRPVTTYAKLIDQSPLRPERIQGADLTIFRELTGGIYFGEKSTSEDGQSATDICTYSVEEIERMAHLAFKAAQQRRKKLTLVDKANVLETSRLWRKTVKKIAEDYQDVALDFLFVDNAAMQMILNPKQFDVILTENMFGDIISDEASVIGGSIGLLASASVGGDNAMFEPIHGSYPQATGKGIANPVASILSAAMLLDHFGLVEEGDVIRKAVATSIKLNVCTEDINKDNPYSTEKVGDFLEGLISESENNINDENLNFGQMTII</sequence>
<evidence type="ECO:0000313" key="17">
    <source>
        <dbReference type="EMBL" id="SFC31606.1"/>
    </source>
</evidence>
<dbReference type="AlphaFoldDB" id="A0A1I1I651"/>
<evidence type="ECO:0000256" key="13">
    <source>
        <dbReference type="ARBA" id="ARBA00023304"/>
    </source>
</evidence>
<dbReference type="InterPro" id="IPR004429">
    <property type="entry name" value="Isopropylmalate_DH"/>
</dbReference>
<comment type="similarity">
    <text evidence="4 14">Belongs to the isocitrate and isopropylmalate dehydrogenases family. LeuB type 1 subfamily.</text>
</comment>
<keyword evidence="7 14" id="KW-0028">Amino-acid biosynthesis</keyword>
<evidence type="ECO:0000256" key="5">
    <source>
        <dbReference type="ARBA" id="ARBA00011738"/>
    </source>
</evidence>
<evidence type="ECO:0000256" key="4">
    <source>
        <dbReference type="ARBA" id="ARBA00008319"/>
    </source>
</evidence>
<feature type="binding site" evidence="14">
    <location>
        <position position="221"/>
    </location>
    <ligand>
        <name>substrate</name>
    </ligand>
</feature>
<evidence type="ECO:0000256" key="12">
    <source>
        <dbReference type="ARBA" id="ARBA00023211"/>
    </source>
</evidence>
<gene>
    <name evidence="14" type="primary">leuB</name>
    <name evidence="17" type="ORF">SAMN04487907_103304</name>
</gene>
<dbReference type="EMBL" id="FOKV01000003">
    <property type="protein sequence ID" value="SFC31606.1"/>
    <property type="molecule type" value="Genomic_DNA"/>
</dbReference>
<dbReference type="GO" id="GO:0003862">
    <property type="term" value="F:3-isopropylmalate dehydrogenase activity"/>
    <property type="evidence" value="ECO:0007669"/>
    <property type="project" value="UniProtKB-UniRule"/>
</dbReference>
<feature type="domain" description="Isopropylmalate dehydrogenase-like" evidence="16">
    <location>
        <begin position="4"/>
        <end position="346"/>
    </location>
</feature>
<dbReference type="GO" id="GO:0005829">
    <property type="term" value="C:cytosol"/>
    <property type="evidence" value="ECO:0007669"/>
    <property type="project" value="TreeGrafter"/>
</dbReference>
<evidence type="ECO:0000256" key="2">
    <source>
        <dbReference type="ARBA" id="ARBA00001936"/>
    </source>
</evidence>
<dbReference type="EC" id="1.1.1.85" evidence="14"/>
<keyword evidence="14" id="KW-0963">Cytoplasm</keyword>
<evidence type="ECO:0000256" key="1">
    <source>
        <dbReference type="ARBA" id="ARBA00000624"/>
    </source>
</evidence>
<evidence type="ECO:0000256" key="7">
    <source>
        <dbReference type="ARBA" id="ARBA00022605"/>
    </source>
</evidence>
<protein>
    <recommendedName>
        <fullName evidence="14">3-isopropylmalate dehydrogenase</fullName>
        <ecNumber evidence="14">1.1.1.85</ecNumber>
    </recommendedName>
    <alternativeName>
        <fullName evidence="14">3-IPM-DH</fullName>
    </alternativeName>
    <alternativeName>
        <fullName evidence="14">Beta-IPM dehydrogenase</fullName>
        <shortName evidence="14">IMDH</shortName>
    </alternativeName>
</protein>
<dbReference type="RefSeq" id="WP_092542113.1">
    <property type="nucleotide sequence ID" value="NZ_FOKV01000003.1"/>
</dbReference>
<dbReference type="Proteomes" id="UP000199438">
    <property type="component" value="Unassembled WGS sequence"/>
</dbReference>
<keyword evidence="10 14" id="KW-0560">Oxidoreductase</keyword>
<feature type="site" description="Important for catalysis" evidence="14">
    <location>
        <position position="189"/>
    </location>
</feature>
<dbReference type="GO" id="GO:0051287">
    <property type="term" value="F:NAD binding"/>
    <property type="evidence" value="ECO:0007669"/>
    <property type="project" value="InterPro"/>
</dbReference>
<comment type="subcellular location">
    <subcellularLocation>
        <location evidence="14">Cytoplasm</location>
    </subcellularLocation>
</comment>
<dbReference type="Gene3D" id="3.40.718.10">
    <property type="entry name" value="Isopropylmalate Dehydrogenase"/>
    <property type="match status" value="1"/>
</dbReference>
<keyword evidence="9 14" id="KW-0460">Magnesium</keyword>
<evidence type="ECO:0000256" key="14">
    <source>
        <dbReference type="HAMAP-Rule" id="MF_01033"/>
    </source>
</evidence>
<accession>A0A1I1I651</accession>
<feature type="binding site" evidence="14">
    <location>
        <position position="245"/>
    </location>
    <ligand>
        <name>Mg(2+)</name>
        <dbReference type="ChEBI" id="CHEBI:18420"/>
    </ligand>
</feature>
<keyword evidence="11 14" id="KW-0520">NAD</keyword>
<evidence type="ECO:0000259" key="16">
    <source>
        <dbReference type="SMART" id="SM01329"/>
    </source>
</evidence>
<evidence type="ECO:0000256" key="10">
    <source>
        <dbReference type="ARBA" id="ARBA00023002"/>
    </source>
</evidence>
<keyword evidence="6 14" id="KW-0432">Leucine biosynthesis</keyword>
<proteinExistence type="inferred from homology"/>
<reference evidence="18" key="1">
    <citation type="submission" date="2016-10" db="EMBL/GenBank/DDBJ databases">
        <authorList>
            <person name="Varghese N."/>
            <person name="Submissions S."/>
        </authorList>
    </citation>
    <scope>NUCLEOTIDE SEQUENCE [LARGE SCALE GENOMIC DNA]</scope>
    <source>
        <strain evidence="18">DSM 24499</strain>
    </source>
</reference>
<feature type="binding site" evidence="14">
    <location>
        <position position="249"/>
    </location>
    <ligand>
        <name>Mg(2+)</name>
        <dbReference type="ChEBI" id="CHEBI:18420"/>
    </ligand>
</feature>
<evidence type="ECO:0000256" key="9">
    <source>
        <dbReference type="ARBA" id="ARBA00022842"/>
    </source>
</evidence>
<dbReference type="STRING" id="1334022.SAMN04487907_103304"/>
<keyword evidence="12 14" id="KW-0464">Manganese</keyword>
<evidence type="ECO:0000256" key="3">
    <source>
        <dbReference type="ARBA" id="ARBA00004762"/>
    </source>
</evidence>
<evidence type="ECO:0000256" key="8">
    <source>
        <dbReference type="ARBA" id="ARBA00022723"/>
    </source>
</evidence>
<dbReference type="PANTHER" id="PTHR42979">
    <property type="entry name" value="3-ISOPROPYLMALATE DEHYDROGENASE"/>
    <property type="match status" value="1"/>
</dbReference>
<comment type="cofactor">
    <cofactor evidence="2">
        <name>Mn(2+)</name>
        <dbReference type="ChEBI" id="CHEBI:29035"/>
    </cofactor>
</comment>
<feature type="binding site" evidence="14">
    <location>
        <position position="107"/>
    </location>
    <ligand>
        <name>substrate</name>
    </ligand>
</feature>
<dbReference type="PROSITE" id="PS00470">
    <property type="entry name" value="IDH_IMDH"/>
    <property type="match status" value="1"/>
</dbReference>
<comment type="subunit">
    <text evidence="5 14 15">Homodimer.</text>
</comment>
<evidence type="ECO:0000256" key="11">
    <source>
        <dbReference type="ARBA" id="ARBA00023027"/>
    </source>
</evidence>
<feature type="site" description="Important for catalysis" evidence="14">
    <location>
        <position position="142"/>
    </location>
</feature>
<comment type="cofactor">
    <cofactor evidence="14 15">
        <name>Mg(2+)</name>
        <dbReference type="ChEBI" id="CHEBI:18420"/>
    </cofactor>
    <cofactor evidence="14 15">
        <name>Mn(2+)</name>
        <dbReference type="ChEBI" id="CHEBI:29035"/>
    </cofactor>
    <text evidence="14 15">Binds 1 Mg(2+) or Mn(2+) ion per subunit.</text>
</comment>
<evidence type="ECO:0000256" key="15">
    <source>
        <dbReference type="RuleBase" id="RU004445"/>
    </source>
</evidence>
<dbReference type="FunFam" id="3.40.718.10:FF:000006">
    <property type="entry name" value="3-isopropylmalate dehydrogenase"/>
    <property type="match status" value="1"/>
</dbReference>
<comment type="caution">
    <text evidence="14">Lacks conserved residue(s) required for the propagation of feature annotation.</text>
</comment>
<organism evidence="17 18">
    <name type="scientific">Zunongwangia mangrovi</name>
    <dbReference type="NCBI Taxonomy" id="1334022"/>
    <lineage>
        <taxon>Bacteria</taxon>
        <taxon>Pseudomonadati</taxon>
        <taxon>Bacteroidota</taxon>
        <taxon>Flavobacteriia</taxon>
        <taxon>Flavobacteriales</taxon>
        <taxon>Flavobacteriaceae</taxon>
        <taxon>Zunongwangia</taxon>
    </lineage>
</organism>
<keyword evidence="8 14" id="KW-0479">Metal-binding</keyword>
<dbReference type="HAMAP" id="MF_01033">
    <property type="entry name" value="LeuB_type1"/>
    <property type="match status" value="1"/>
</dbReference>
<dbReference type="OrthoDB" id="9806254at2"/>
<dbReference type="UniPathway" id="UPA00048">
    <property type="reaction ID" value="UER00072"/>
</dbReference>
<comment type="catalytic activity">
    <reaction evidence="1 14 15">
        <text>(2R,3S)-3-isopropylmalate + NAD(+) = 4-methyl-2-oxopentanoate + CO2 + NADH</text>
        <dbReference type="Rhea" id="RHEA:32271"/>
        <dbReference type="ChEBI" id="CHEBI:16526"/>
        <dbReference type="ChEBI" id="CHEBI:17865"/>
        <dbReference type="ChEBI" id="CHEBI:35121"/>
        <dbReference type="ChEBI" id="CHEBI:57540"/>
        <dbReference type="ChEBI" id="CHEBI:57945"/>
        <dbReference type="EC" id="1.1.1.85"/>
    </reaction>
</comment>
<feature type="binding site" evidence="14">
    <location>
        <position position="135"/>
    </location>
    <ligand>
        <name>substrate</name>
    </ligand>
</feature>
<keyword evidence="13 14" id="KW-0100">Branched-chain amino acid biosynthesis</keyword>
<dbReference type="NCBIfam" id="TIGR00169">
    <property type="entry name" value="leuB"/>
    <property type="match status" value="1"/>
</dbReference>